<protein>
    <submittedName>
        <fullName evidence="3">Uncharacterized protein</fullName>
    </submittedName>
</protein>
<name>A0A561XAN5_ACIDE</name>
<comment type="caution">
    <text evidence="3">The sequence shown here is derived from an EMBL/GenBank/DDBJ whole genome shotgun (WGS) entry which is preliminary data.</text>
</comment>
<evidence type="ECO:0000256" key="1">
    <source>
        <dbReference type="SAM" id="MobiDB-lite"/>
    </source>
</evidence>
<evidence type="ECO:0000313" key="4">
    <source>
        <dbReference type="Proteomes" id="UP000321485"/>
    </source>
</evidence>
<feature type="signal peptide" evidence="2">
    <location>
        <begin position="1"/>
        <end position="18"/>
    </location>
</feature>
<dbReference type="GeneID" id="51113278"/>
<feature type="chain" id="PRO_5022202939" evidence="2">
    <location>
        <begin position="19"/>
        <end position="97"/>
    </location>
</feature>
<organism evidence="3 4">
    <name type="scientific">Acidovorax delafieldii</name>
    <name type="common">Pseudomonas delafieldii</name>
    <dbReference type="NCBI Taxonomy" id="47920"/>
    <lineage>
        <taxon>Bacteria</taxon>
        <taxon>Pseudomonadati</taxon>
        <taxon>Pseudomonadota</taxon>
        <taxon>Betaproteobacteria</taxon>
        <taxon>Burkholderiales</taxon>
        <taxon>Comamonadaceae</taxon>
        <taxon>Acidovorax</taxon>
    </lineage>
</organism>
<gene>
    <name evidence="3" type="ORF">ATF69_4241</name>
</gene>
<evidence type="ECO:0000313" key="3">
    <source>
        <dbReference type="EMBL" id="TWG33169.1"/>
    </source>
</evidence>
<dbReference type="AlphaFoldDB" id="A0A561XAN5"/>
<reference evidence="3 4" key="1">
    <citation type="journal article" date="2015" name="Stand. Genomic Sci.">
        <title>Genomic Encyclopedia of Bacterial and Archaeal Type Strains, Phase III: the genomes of soil and plant-associated and newly described type strains.</title>
        <authorList>
            <person name="Whitman W.B."/>
            <person name="Woyke T."/>
            <person name="Klenk H.P."/>
            <person name="Zhou Y."/>
            <person name="Lilburn T.G."/>
            <person name="Beck B.J."/>
            <person name="De Vos P."/>
            <person name="Vandamme P."/>
            <person name="Eisen J.A."/>
            <person name="Garrity G."/>
            <person name="Hugenholtz P."/>
            <person name="Kyrpides N.C."/>
        </authorList>
    </citation>
    <scope>NUCLEOTIDE SEQUENCE [LARGE SCALE GENOMIC DNA]</scope>
    <source>
        <strain evidence="3 4">DSM 64</strain>
    </source>
</reference>
<evidence type="ECO:0000256" key="2">
    <source>
        <dbReference type="SAM" id="SignalP"/>
    </source>
</evidence>
<feature type="compositionally biased region" description="Polar residues" evidence="1">
    <location>
        <begin position="23"/>
        <end position="33"/>
    </location>
</feature>
<sequence>MKTLLIALTLTAASSAFAAGDTQEATPYTNSKAQAHGEDHKKARPATGVKRTKDGGTARGEGSGLADTSKAEARGQEKANAREAMPHKEATPGSTPK</sequence>
<proteinExistence type="predicted"/>
<dbReference type="RefSeq" id="WP_055396768.1">
    <property type="nucleotide sequence ID" value="NZ_CAXUSK020000001.1"/>
</dbReference>
<feature type="compositionally biased region" description="Basic and acidic residues" evidence="1">
    <location>
        <begin position="69"/>
        <end position="90"/>
    </location>
</feature>
<dbReference type="EMBL" id="VJWE01000018">
    <property type="protein sequence ID" value="TWG33169.1"/>
    <property type="molecule type" value="Genomic_DNA"/>
</dbReference>
<dbReference type="Proteomes" id="UP000321485">
    <property type="component" value="Unassembled WGS sequence"/>
</dbReference>
<feature type="region of interest" description="Disordered" evidence="1">
    <location>
        <begin position="13"/>
        <end position="97"/>
    </location>
</feature>
<accession>A0A561XAN5</accession>
<keyword evidence="2" id="KW-0732">Signal</keyword>